<dbReference type="PROSITE" id="PS00747">
    <property type="entry name" value="GLUTR"/>
    <property type="match status" value="1"/>
</dbReference>
<dbReference type="PIRSF" id="PIRSF000445">
    <property type="entry name" value="4pyrrol_synth_GluRdtase"/>
    <property type="match status" value="1"/>
</dbReference>
<comment type="miscellaneous">
    <text evidence="9">During catalysis, the active site Cys acts as a nucleophile attacking the alpha-carbonyl group of tRNA-bound glutamate with the formation of a thioester intermediate between enzyme and glutamate, and the concomitant release of tRNA(Glu). The thioester intermediate is finally reduced by direct hydride transfer from NADPH, to form the product GSA.</text>
</comment>
<feature type="domain" description="Tetrapyrrole biosynthesis glutamyl-tRNA reductase dimerisation" evidence="15">
    <location>
        <begin position="326"/>
        <end position="417"/>
    </location>
</feature>
<dbReference type="PANTHER" id="PTHR43013">
    <property type="entry name" value="GLUTAMYL-TRNA REDUCTASE"/>
    <property type="match status" value="1"/>
</dbReference>
<dbReference type="SUPFAM" id="SSF51735">
    <property type="entry name" value="NAD(P)-binding Rossmann-fold domains"/>
    <property type="match status" value="1"/>
</dbReference>
<feature type="binding site" evidence="9 11">
    <location>
        <begin position="117"/>
        <end position="119"/>
    </location>
    <ligand>
        <name>substrate</name>
    </ligand>
</feature>
<comment type="similarity">
    <text evidence="2 9 14">Belongs to the glutamyl-tRNA reductase family.</text>
</comment>
<dbReference type="Gene3D" id="3.40.50.720">
    <property type="entry name" value="NAD(P)-binding Rossmann-like Domain"/>
    <property type="match status" value="1"/>
</dbReference>
<dbReference type="CDD" id="cd05213">
    <property type="entry name" value="NAD_bind_Glutamyl_tRNA_reduct"/>
    <property type="match status" value="1"/>
</dbReference>
<dbReference type="InterPro" id="IPR006151">
    <property type="entry name" value="Shikm_DH/Glu-tRNA_Rdtase"/>
</dbReference>
<dbReference type="InterPro" id="IPR036291">
    <property type="entry name" value="NAD(P)-bd_dom_sf"/>
</dbReference>
<comment type="domain">
    <text evidence="9">Possesses an unusual extended V-shaped dimeric structure with each monomer consisting of three distinct domains arranged along a curved 'spinal' alpha-helix. The N-terminal catalytic domain specifically recognizes the glutamate moiety of the substrate. The second domain is the NADPH-binding domain, and the third C-terminal domain is responsible for dimerization.</text>
</comment>
<evidence type="ECO:0000256" key="11">
    <source>
        <dbReference type="PIRSR" id="PIRSR000445-2"/>
    </source>
</evidence>
<dbReference type="EMBL" id="CP036287">
    <property type="protein sequence ID" value="QDU70051.1"/>
    <property type="molecule type" value="Genomic_DNA"/>
</dbReference>
<evidence type="ECO:0000256" key="2">
    <source>
        <dbReference type="ARBA" id="ARBA00005916"/>
    </source>
</evidence>
<evidence type="ECO:0000256" key="7">
    <source>
        <dbReference type="ARBA" id="ARBA00047464"/>
    </source>
</evidence>
<evidence type="ECO:0000256" key="10">
    <source>
        <dbReference type="PIRSR" id="PIRSR000445-1"/>
    </source>
</evidence>
<dbReference type="Proteomes" id="UP000316921">
    <property type="component" value="Chromosome"/>
</dbReference>
<feature type="domain" description="Glutamyl-tRNA reductase N-terminal" evidence="17">
    <location>
        <begin position="15"/>
        <end position="159"/>
    </location>
</feature>
<gene>
    <name evidence="9 18" type="primary">hemA</name>
    <name evidence="18" type="ORF">Pla133_51740</name>
</gene>
<organism evidence="18 19">
    <name type="scientific">Engelhardtia mirabilis</name>
    <dbReference type="NCBI Taxonomy" id="2528011"/>
    <lineage>
        <taxon>Bacteria</taxon>
        <taxon>Pseudomonadati</taxon>
        <taxon>Planctomycetota</taxon>
        <taxon>Planctomycetia</taxon>
        <taxon>Planctomycetia incertae sedis</taxon>
        <taxon>Engelhardtia</taxon>
    </lineage>
</organism>
<dbReference type="EC" id="1.2.1.70" evidence="3 9"/>
<evidence type="ECO:0000256" key="6">
    <source>
        <dbReference type="ARBA" id="ARBA00023244"/>
    </source>
</evidence>
<evidence type="ECO:0000256" key="13">
    <source>
        <dbReference type="PIRSR" id="PIRSR000445-4"/>
    </source>
</evidence>
<dbReference type="AlphaFoldDB" id="A0A518BSV5"/>
<reference evidence="18 19" key="1">
    <citation type="submission" date="2019-02" db="EMBL/GenBank/DDBJ databases">
        <title>Deep-cultivation of Planctomycetes and their phenomic and genomic characterization uncovers novel biology.</title>
        <authorList>
            <person name="Wiegand S."/>
            <person name="Jogler M."/>
            <person name="Boedeker C."/>
            <person name="Pinto D."/>
            <person name="Vollmers J."/>
            <person name="Rivas-Marin E."/>
            <person name="Kohn T."/>
            <person name="Peeters S.H."/>
            <person name="Heuer A."/>
            <person name="Rast P."/>
            <person name="Oberbeckmann S."/>
            <person name="Bunk B."/>
            <person name="Jeske O."/>
            <person name="Meyerdierks A."/>
            <person name="Storesund J.E."/>
            <person name="Kallscheuer N."/>
            <person name="Luecker S."/>
            <person name="Lage O.M."/>
            <person name="Pohl T."/>
            <person name="Merkel B.J."/>
            <person name="Hornburger P."/>
            <person name="Mueller R.-W."/>
            <person name="Bruemmer F."/>
            <person name="Labrenz M."/>
            <person name="Spormann A.M."/>
            <person name="Op den Camp H."/>
            <person name="Overmann J."/>
            <person name="Amann R."/>
            <person name="Jetten M.S.M."/>
            <person name="Mascher T."/>
            <person name="Medema M.H."/>
            <person name="Devos D.P."/>
            <person name="Kaster A.-K."/>
            <person name="Ovreas L."/>
            <person name="Rohde M."/>
            <person name="Galperin M.Y."/>
            <person name="Jogler C."/>
        </authorList>
    </citation>
    <scope>NUCLEOTIDE SEQUENCE [LARGE SCALE GENOMIC DNA]</scope>
    <source>
        <strain evidence="18 19">Pla133</strain>
    </source>
</reference>
<dbReference type="InterPro" id="IPR015896">
    <property type="entry name" value="4pyrrol_synth_GluRdtase_dimer"/>
</dbReference>
<dbReference type="InterPro" id="IPR015895">
    <property type="entry name" value="4pyrrol_synth_GluRdtase_N"/>
</dbReference>
<dbReference type="GO" id="GO:0019353">
    <property type="term" value="P:protoporphyrinogen IX biosynthetic process from glutamate"/>
    <property type="evidence" value="ECO:0007669"/>
    <property type="project" value="TreeGrafter"/>
</dbReference>
<dbReference type="InterPro" id="IPR036343">
    <property type="entry name" value="GluRdtase_N_sf"/>
</dbReference>
<keyword evidence="4 9" id="KW-0521">NADP</keyword>
<feature type="binding site" evidence="9 11">
    <location>
        <position position="112"/>
    </location>
    <ligand>
        <name>substrate</name>
    </ligand>
</feature>
<feature type="domain" description="Quinate/shikimate 5-dehydrogenase/glutamyl-tRNA reductase" evidence="16">
    <location>
        <begin position="175"/>
        <end position="309"/>
    </location>
</feature>
<dbReference type="PANTHER" id="PTHR43013:SF1">
    <property type="entry name" value="GLUTAMYL-TRNA REDUCTASE"/>
    <property type="match status" value="1"/>
</dbReference>
<feature type="binding site" evidence="9 12">
    <location>
        <begin position="192"/>
        <end position="197"/>
    </location>
    <ligand>
        <name>NADP(+)</name>
        <dbReference type="ChEBI" id="CHEBI:58349"/>
    </ligand>
</feature>
<dbReference type="InterPro" id="IPR018214">
    <property type="entry name" value="GluRdtase_CS"/>
</dbReference>
<evidence type="ECO:0000313" key="19">
    <source>
        <dbReference type="Proteomes" id="UP000316921"/>
    </source>
</evidence>
<dbReference type="SUPFAM" id="SSF69742">
    <property type="entry name" value="Glutamyl tRNA-reductase catalytic, N-terminal domain"/>
    <property type="match status" value="1"/>
</dbReference>
<evidence type="ECO:0000256" key="8">
    <source>
        <dbReference type="ARBA" id="ARBA00068659"/>
    </source>
</evidence>
<feature type="binding site" evidence="9 11">
    <location>
        <position position="123"/>
    </location>
    <ligand>
        <name>substrate</name>
    </ligand>
</feature>
<evidence type="ECO:0000256" key="12">
    <source>
        <dbReference type="PIRSR" id="PIRSR000445-3"/>
    </source>
</evidence>
<comment type="function">
    <text evidence="9">Catalyzes the NADPH-dependent reduction of glutamyl-tRNA(Glu) to glutamate 1-semialdehyde (GSA).</text>
</comment>
<accession>A0A518BSV5</accession>
<feature type="binding site" evidence="9 11">
    <location>
        <begin position="58"/>
        <end position="61"/>
    </location>
    <ligand>
        <name>substrate</name>
    </ligand>
</feature>
<keyword evidence="19" id="KW-1185">Reference proteome</keyword>
<dbReference type="HAMAP" id="MF_00087">
    <property type="entry name" value="Glu_tRNA_reductase"/>
    <property type="match status" value="1"/>
</dbReference>
<comment type="subunit">
    <text evidence="9">Homodimer.</text>
</comment>
<keyword evidence="5 9" id="KW-0560">Oxidoreductase</keyword>
<feature type="active site" description="Nucleophile" evidence="9 10">
    <location>
        <position position="59"/>
    </location>
</feature>
<dbReference type="Pfam" id="PF01488">
    <property type="entry name" value="Shikimate_DH"/>
    <property type="match status" value="1"/>
</dbReference>
<evidence type="ECO:0000256" key="14">
    <source>
        <dbReference type="RuleBase" id="RU000584"/>
    </source>
</evidence>
<dbReference type="KEGG" id="pbap:Pla133_51740"/>
<evidence type="ECO:0000256" key="5">
    <source>
        <dbReference type="ARBA" id="ARBA00023002"/>
    </source>
</evidence>
<dbReference type="GO" id="GO:0008883">
    <property type="term" value="F:glutamyl-tRNA reductase activity"/>
    <property type="evidence" value="ECO:0007669"/>
    <property type="project" value="UniProtKB-UniRule"/>
</dbReference>
<evidence type="ECO:0000259" key="15">
    <source>
        <dbReference type="Pfam" id="PF00745"/>
    </source>
</evidence>
<dbReference type="UniPathway" id="UPA00251">
    <property type="reaction ID" value="UER00316"/>
</dbReference>
<dbReference type="InterPro" id="IPR000343">
    <property type="entry name" value="4pyrrol_synth_GluRdtase"/>
</dbReference>
<sequence>MDQLSRPLDRQLLLVGLSHRSAPLELRERCAVAGEALGQRLTSLLALEGVAEAVIVSTCNRTELLLFGKLDERTLTAVQDLFFHGATGDQVYSFSGVQAVIHLFRVASGLDSLVLGESQILAQLKAASAAAREAGTLGSQIDVLLRAALSVGKRVRNETDLGSGTLSVARVGVDIAAHICGDFRRERALIVGAGETGLLVAKHLRERELGDLVFANRSQDRAQNAAKELGGLHCGLDALPEQIARADLVFVCVDGGGHVITREMVAATRPKRRDRPLLIVDLSVPRGVEPKVAELRGLLYYDLDDLAAVVEKNRLERQRASDATSNILVAEVHKFLSLRSYAAAAPAIAQMRERFELVRDAVIDESVGETSTPEQMRLAHELTRRLLDVALGQVKESIRHVRSAEDLESEYRRFLDQL</sequence>
<evidence type="ECO:0000256" key="3">
    <source>
        <dbReference type="ARBA" id="ARBA00012970"/>
    </source>
</evidence>
<protein>
    <recommendedName>
        <fullName evidence="8 9">Glutamyl-tRNA reductase</fullName>
        <shortName evidence="9">GluTR</shortName>
        <ecNumber evidence="3 9">1.2.1.70</ecNumber>
    </recommendedName>
</protein>
<dbReference type="GO" id="GO:0050661">
    <property type="term" value="F:NADP binding"/>
    <property type="evidence" value="ECO:0007669"/>
    <property type="project" value="InterPro"/>
</dbReference>
<comment type="catalytic activity">
    <reaction evidence="7 9 14">
        <text>(S)-4-amino-5-oxopentanoate + tRNA(Glu) + NADP(+) = L-glutamyl-tRNA(Glu) + NADPH + H(+)</text>
        <dbReference type="Rhea" id="RHEA:12344"/>
        <dbReference type="Rhea" id="RHEA-COMP:9663"/>
        <dbReference type="Rhea" id="RHEA-COMP:9680"/>
        <dbReference type="ChEBI" id="CHEBI:15378"/>
        <dbReference type="ChEBI" id="CHEBI:57501"/>
        <dbReference type="ChEBI" id="CHEBI:57783"/>
        <dbReference type="ChEBI" id="CHEBI:58349"/>
        <dbReference type="ChEBI" id="CHEBI:78442"/>
        <dbReference type="ChEBI" id="CHEBI:78520"/>
        <dbReference type="EC" id="1.2.1.70"/>
    </reaction>
</comment>
<keyword evidence="6 9" id="KW-0627">Porphyrin biosynthesis</keyword>
<evidence type="ECO:0000256" key="1">
    <source>
        <dbReference type="ARBA" id="ARBA00005059"/>
    </source>
</evidence>
<dbReference type="Pfam" id="PF05201">
    <property type="entry name" value="GlutR_N"/>
    <property type="match status" value="1"/>
</dbReference>
<name>A0A518BSV5_9BACT</name>
<evidence type="ECO:0000313" key="18">
    <source>
        <dbReference type="EMBL" id="QDU70051.1"/>
    </source>
</evidence>
<dbReference type="Gene3D" id="3.30.460.30">
    <property type="entry name" value="Glutamyl-tRNA reductase, N-terminal domain"/>
    <property type="match status" value="1"/>
</dbReference>
<comment type="pathway">
    <text evidence="1 9 14">Porphyrin-containing compound metabolism; protoporphyrin-IX biosynthesis; 5-aminolevulinate from L-glutamyl-tRNA(Glu): step 1/2.</text>
</comment>
<dbReference type="NCBIfam" id="TIGR01035">
    <property type="entry name" value="hemA"/>
    <property type="match status" value="1"/>
</dbReference>
<evidence type="ECO:0000256" key="9">
    <source>
        <dbReference type="HAMAP-Rule" id="MF_00087"/>
    </source>
</evidence>
<dbReference type="Pfam" id="PF00745">
    <property type="entry name" value="GlutR_dimer"/>
    <property type="match status" value="1"/>
</dbReference>
<proteinExistence type="inferred from homology"/>
<evidence type="ECO:0000259" key="16">
    <source>
        <dbReference type="Pfam" id="PF01488"/>
    </source>
</evidence>
<evidence type="ECO:0000259" key="17">
    <source>
        <dbReference type="Pfam" id="PF05201"/>
    </source>
</evidence>
<dbReference type="FunFam" id="3.30.460.30:FF:000001">
    <property type="entry name" value="Glutamyl-tRNA reductase"/>
    <property type="match status" value="1"/>
</dbReference>
<evidence type="ECO:0000256" key="4">
    <source>
        <dbReference type="ARBA" id="ARBA00022857"/>
    </source>
</evidence>
<dbReference type="FunFam" id="3.40.50.720:FF:000031">
    <property type="entry name" value="Glutamyl-tRNA reductase"/>
    <property type="match status" value="1"/>
</dbReference>
<feature type="site" description="Important for activity" evidence="9 13">
    <location>
        <position position="102"/>
    </location>
</feature>